<feature type="domain" description="STAS" evidence="3">
    <location>
        <begin position="6"/>
        <end position="93"/>
    </location>
</feature>
<dbReference type="RefSeq" id="WP_066461967.1">
    <property type="nucleotide sequence ID" value="NZ_MATO01000012.1"/>
</dbReference>
<dbReference type="Pfam" id="PF01740">
    <property type="entry name" value="STAS"/>
    <property type="match status" value="1"/>
</dbReference>
<evidence type="ECO:0000256" key="1">
    <source>
        <dbReference type="ARBA" id="ARBA00009013"/>
    </source>
</evidence>
<dbReference type="Gene3D" id="3.30.750.24">
    <property type="entry name" value="STAS domain"/>
    <property type="match status" value="1"/>
</dbReference>
<dbReference type="InterPro" id="IPR003658">
    <property type="entry name" value="Anti-sigma_ant"/>
</dbReference>
<gene>
    <name evidence="4" type="ORF">A6K76_00805</name>
</gene>
<dbReference type="InterPro" id="IPR002645">
    <property type="entry name" value="STAS_dom"/>
</dbReference>
<evidence type="ECO:0000313" key="4">
    <source>
        <dbReference type="EMBL" id="OCS93059.1"/>
    </source>
</evidence>
<dbReference type="InterPro" id="IPR036513">
    <property type="entry name" value="STAS_dom_sf"/>
</dbReference>
<evidence type="ECO:0000313" key="5">
    <source>
        <dbReference type="Proteomes" id="UP000093482"/>
    </source>
</evidence>
<sequence>MNYVEASVAVHAKTQYTVIEFSGHLEYGKIEDIKRILQETAFQHERNYIIDMQKVTNVDSTGFGMIVNFAKKVSMRGQQIAIIVVDEFVRNLFAISQCDKIFPLVKSEAEGAQIMIDGWQSEISLSEY</sequence>
<keyword evidence="5" id="KW-1185">Reference proteome</keyword>
<dbReference type="PROSITE" id="PS50801">
    <property type="entry name" value="STAS"/>
    <property type="match status" value="1"/>
</dbReference>
<name>A0A1C0Z0W0_9BACL</name>
<comment type="similarity">
    <text evidence="1 2">Belongs to the anti-sigma-factor antagonist family.</text>
</comment>
<accession>A0A1C0Z0W0</accession>
<dbReference type="PANTHER" id="PTHR33495">
    <property type="entry name" value="ANTI-SIGMA FACTOR ANTAGONIST TM_1081-RELATED-RELATED"/>
    <property type="match status" value="1"/>
</dbReference>
<protein>
    <recommendedName>
        <fullName evidence="2">Anti-sigma factor antagonist</fullName>
    </recommendedName>
</protein>
<dbReference type="OrthoDB" id="2734025at2"/>
<dbReference type="AlphaFoldDB" id="A0A1C0Z0W0"/>
<dbReference type="CDD" id="cd07043">
    <property type="entry name" value="STAS_anti-anti-sigma_factors"/>
    <property type="match status" value="1"/>
</dbReference>
<evidence type="ECO:0000259" key="3">
    <source>
        <dbReference type="PROSITE" id="PS50801"/>
    </source>
</evidence>
<organism evidence="4 5">
    <name type="scientific">Caryophanon latum</name>
    <dbReference type="NCBI Taxonomy" id="33977"/>
    <lineage>
        <taxon>Bacteria</taxon>
        <taxon>Bacillati</taxon>
        <taxon>Bacillota</taxon>
        <taxon>Bacilli</taxon>
        <taxon>Bacillales</taxon>
        <taxon>Caryophanaceae</taxon>
        <taxon>Caryophanon</taxon>
    </lineage>
</organism>
<dbReference type="EMBL" id="MATO01000012">
    <property type="protein sequence ID" value="OCS93059.1"/>
    <property type="molecule type" value="Genomic_DNA"/>
</dbReference>
<dbReference type="Proteomes" id="UP000093482">
    <property type="component" value="Unassembled WGS sequence"/>
</dbReference>
<comment type="caution">
    <text evidence="4">The sequence shown here is derived from an EMBL/GenBank/DDBJ whole genome shotgun (WGS) entry which is preliminary data.</text>
</comment>
<dbReference type="GO" id="GO:0043856">
    <property type="term" value="F:anti-sigma factor antagonist activity"/>
    <property type="evidence" value="ECO:0007669"/>
    <property type="project" value="InterPro"/>
</dbReference>
<dbReference type="NCBIfam" id="TIGR00377">
    <property type="entry name" value="ant_ant_sig"/>
    <property type="match status" value="1"/>
</dbReference>
<reference evidence="4 5" key="1">
    <citation type="submission" date="2016-07" db="EMBL/GenBank/DDBJ databases">
        <title>Caryophanon latum genome sequencing.</title>
        <authorList>
            <person name="Verma A."/>
            <person name="Pal Y."/>
            <person name="Krishnamurthi S."/>
        </authorList>
    </citation>
    <scope>NUCLEOTIDE SEQUENCE [LARGE SCALE GENOMIC DNA]</scope>
    <source>
        <strain evidence="4 5">DSM 14151</strain>
    </source>
</reference>
<evidence type="ECO:0000256" key="2">
    <source>
        <dbReference type="RuleBase" id="RU003749"/>
    </source>
</evidence>
<dbReference type="PANTHER" id="PTHR33495:SF2">
    <property type="entry name" value="ANTI-SIGMA FACTOR ANTAGONIST TM_1081-RELATED"/>
    <property type="match status" value="1"/>
</dbReference>
<proteinExistence type="inferred from homology"/>
<dbReference type="SUPFAM" id="SSF52091">
    <property type="entry name" value="SpoIIaa-like"/>
    <property type="match status" value="1"/>
</dbReference>